<evidence type="ECO:0000313" key="12">
    <source>
        <dbReference type="Proteomes" id="UP000315750"/>
    </source>
</evidence>
<dbReference type="InterPro" id="IPR011429">
    <property type="entry name" value="Cyt_c_Planctomycete-type"/>
</dbReference>
<evidence type="ECO:0000256" key="7">
    <source>
        <dbReference type="PROSITE-ProRule" id="PRU00433"/>
    </source>
</evidence>
<dbReference type="Gene3D" id="2.130.10.10">
    <property type="entry name" value="YVTN repeat-like/Quinoprotein amine dehydrogenase"/>
    <property type="match status" value="2"/>
</dbReference>
<dbReference type="Pfam" id="PF07635">
    <property type="entry name" value="PSCyt1"/>
    <property type="match status" value="1"/>
</dbReference>
<feature type="chain" id="PRO_5021952099" evidence="9">
    <location>
        <begin position="37"/>
        <end position="813"/>
    </location>
</feature>
<feature type="signal peptide" evidence="9">
    <location>
        <begin position="1"/>
        <end position="36"/>
    </location>
</feature>
<keyword evidence="3 7" id="KW-0479">Metal-binding</keyword>
<dbReference type="RefSeq" id="WP_197528562.1">
    <property type="nucleotide sequence ID" value="NZ_CP036278.1"/>
</dbReference>
<dbReference type="Pfam" id="PF00400">
    <property type="entry name" value="WD40"/>
    <property type="match status" value="1"/>
</dbReference>
<reference evidence="11 12" key="1">
    <citation type="submission" date="2019-02" db="EMBL/GenBank/DDBJ databases">
        <title>Deep-cultivation of Planctomycetes and their phenomic and genomic characterization uncovers novel biology.</title>
        <authorList>
            <person name="Wiegand S."/>
            <person name="Jogler M."/>
            <person name="Boedeker C."/>
            <person name="Pinto D."/>
            <person name="Vollmers J."/>
            <person name="Rivas-Marin E."/>
            <person name="Kohn T."/>
            <person name="Peeters S.H."/>
            <person name="Heuer A."/>
            <person name="Rast P."/>
            <person name="Oberbeckmann S."/>
            <person name="Bunk B."/>
            <person name="Jeske O."/>
            <person name="Meyerdierks A."/>
            <person name="Storesund J.E."/>
            <person name="Kallscheuer N."/>
            <person name="Luecker S."/>
            <person name="Lage O.M."/>
            <person name="Pohl T."/>
            <person name="Merkel B.J."/>
            <person name="Hornburger P."/>
            <person name="Mueller R.-W."/>
            <person name="Bruemmer F."/>
            <person name="Labrenz M."/>
            <person name="Spormann A.M."/>
            <person name="Op den Camp H."/>
            <person name="Overmann J."/>
            <person name="Amann R."/>
            <person name="Jetten M.S.M."/>
            <person name="Mascher T."/>
            <person name="Medema M.H."/>
            <person name="Devos D.P."/>
            <person name="Kaster A.-K."/>
            <person name="Ovreas L."/>
            <person name="Rohde M."/>
            <person name="Galperin M.Y."/>
            <person name="Jogler C."/>
        </authorList>
    </citation>
    <scope>NUCLEOTIDE SEQUENCE [LARGE SCALE GENOMIC DNA]</scope>
    <source>
        <strain evidence="11 12">Pan181</strain>
    </source>
</reference>
<feature type="region of interest" description="Disordered" evidence="8">
    <location>
        <begin position="609"/>
        <end position="640"/>
    </location>
</feature>
<dbReference type="PROSITE" id="PS51007">
    <property type="entry name" value="CYTC"/>
    <property type="match status" value="1"/>
</dbReference>
<dbReference type="PANTHER" id="PTHR44019">
    <property type="entry name" value="WD REPEAT-CONTAINING PROTEIN 55"/>
    <property type="match status" value="1"/>
</dbReference>
<dbReference type="Proteomes" id="UP000315750">
    <property type="component" value="Chromosome"/>
</dbReference>
<protein>
    <submittedName>
        <fullName evidence="11">Chromosome partition protein Smc</fullName>
    </submittedName>
</protein>
<keyword evidence="2 7" id="KW-0349">Heme</keyword>
<dbReference type="GO" id="GO:0020037">
    <property type="term" value="F:heme binding"/>
    <property type="evidence" value="ECO:0007669"/>
    <property type="project" value="InterPro"/>
</dbReference>
<dbReference type="InterPro" id="IPR050505">
    <property type="entry name" value="WDR55/POC1"/>
</dbReference>
<feature type="compositionally biased region" description="Polar residues" evidence="8">
    <location>
        <begin position="631"/>
        <end position="640"/>
    </location>
</feature>
<evidence type="ECO:0000313" key="11">
    <source>
        <dbReference type="EMBL" id="QDU58120.1"/>
    </source>
</evidence>
<dbReference type="PROSITE" id="PS50082">
    <property type="entry name" value="WD_REPEATS_2"/>
    <property type="match status" value="2"/>
</dbReference>
<keyword evidence="1 6" id="KW-0853">WD repeat</keyword>
<dbReference type="PANTHER" id="PTHR44019:SF8">
    <property type="entry name" value="POC1 CENTRIOLAR PROTEIN HOMOLOG"/>
    <property type="match status" value="1"/>
</dbReference>
<evidence type="ECO:0000256" key="6">
    <source>
        <dbReference type="PROSITE-ProRule" id="PRU00221"/>
    </source>
</evidence>
<dbReference type="InterPro" id="IPR015943">
    <property type="entry name" value="WD40/YVTN_repeat-like_dom_sf"/>
</dbReference>
<dbReference type="SMART" id="SM00320">
    <property type="entry name" value="WD40"/>
    <property type="match status" value="5"/>
</dbReference>
<feature type="domain" description="Cytochrome c" evidence="10">
    <location>
        <begin position="43"/>
        <end position="132"/>
    </location>
</feature>
<dbReference type="InterPro" id="IPR001680">
    <property type="entry name" value="WD40_rpt"/>
</dbReference>
<keyword evidence="9" id="KW-0732">Signal</keyword>
<dbReference type="Pfam" id="PF12894">
    <property type="entry name" value="ANAPC4_WD40"/>
    <property type="match status" value="1"/>
</dbReference>
<evidence type="ECO:0000256" key="1">
    <source>
        <dbReference type="ARBA" id="ARBA00022574"/>
    </source>
</evidence>
<accession>A0A518ATR2</accession>
<feature type="repeat" description="WD" evidence="6">
    <location>
        <begin position="347"/>
        <end position="379"/>
    </location>
</feature>
<evidence type="ECO:0000256" key="3">
    <source>
        <dbReference type="ARBA" id="ARBA00022723"/>
    </source>
</evidence>
<evidence type="ECO:0000256" key="9">
    <source>
        <dbReference type="SAM" id="SignalP"/>
    </source>
</evidence>
<dbReference type="KEGG" id="amuc:Pan181_43460"/>
<sequence length="813" mass="87021" precursor="true">MLNDQLCSDKFLRLKLSARLLALPLALLAMASTAVAEVPEKVTFVDHVLPIFRENCLACHDQGGRSADLSLETYNDTLTGGASGEVVEAGAADSSRLYQLMAHLDEPIMPPGSDKLPDEQLALVKAWIDGGLLENAGSKAKKSKKAAVAAFVPSADNRPEGEPAMPGGFFREPVVHSPVPGAVADVAASPWAPVVAVTGQRQVLLYHTDTRELLGVAPFLAGSPEVVRFSRNGDLLLVGGGQGAKVGVVHLWKVKTGKRIAEIGDELDTVLAADITSDHTLVAFGGPRRRVQAHRTADGELVYSITKHTDWVTALEFSPDGTLLVTADRAGNAHLWEAKTGRPVANLTGHKAAITAVTWRGDSQLLVSVDDGGEIRTWQTNGNPVKQWRGGSSVLDARFTKDGRLLTVGRDRVAKLWNTDGKELKQLGKSNDIALAIAPTFDEKLAVFADWTGSIQVAELESGTIVGQLAENPPTLAMRLATAEAQLNQASTTIDPAQQSVAAATMTLDGAKATVDKHQEQKQAAREAMASIEQQLAAATAKLEQEAQQLATADQQIAAAAESQKQAEASLFDLQEKLAALGNQEGEESDGEQAAKLEAEIAESKSALEAIQEQKKQTEANRPQLAKSHSDSQQAVASLKQQLGKQQEMLAALTEAEKTLPNIEAITAERDRLQQELSKRQAEMAEAEKLVANLKAEISEYASAGAAFEQSLAEKQQAVESTTTQLAEVTEKLTAEASRVEQADREISALEEQLNELKAQRRELAAAKKDVQQTAETLETQLGELAAEQEKLQKAVSDYKQAAELRQQLGAGN</sequence>
<dbReference type="SUPFAM" id="SSF46626">
    <property type="entry name" value="Cytochrome c"/>
    <property type="match status" value="1"/>
</dbReference>
<evidence type="ECO:0000256" key="8">
    <source>
        <dbReference type="SAM" id="MobiDB-lite"/>
    </source>
</evidence>
<evidence type="ECO:0000256" key="5">
    <source>
        <dbReference type="ARBA" id="ARBA00023004"/>
    </source>
</evidence>
<dbReference type="SUPFAM" id="SSF50998">
    <property type="entry name" value="Quinoprotein alcohol dehydrogenase-like"/>
    <property type="match status" value="1"/>
</dbReference>
<dbReference type="SUPFAM" id="SSF90257">
    <property type="entry name" value="Myosin rod fragments"/>
    <property type="match status" value="1"/>
</dbReference>
<name>A0A518ATR2_9BACT</name>
<dbReference type="InterPro" id="IPR024977">
    <property type="entry name" value="Apc4-like_WD40_dom"/>
</dbReference>
<dbReference type="Gene3D" id="1.10.287.1490">
    <property type="match status" value="1"/>
</dbReference>
<evidence type="ECO:0000259" key="10">
    <source>
        <dbReference type="PROSITE" id="PS51007"/>
    </source>
</evidence>
<proteinExistence type="predicted"/>
<evidence type="ECO:0000256" key="2">
    <source>
        <dbReference type="ARBA" id="ARBA00022617"/>
    </source>
</evidence>
<gene>
    <name evidence="11" type="primary">smc_7</name>
    <name evidence="11" type="ORF">Pan181_43460</name>
</gene>
<feature type="repeat" description="WD" evidence="6">
    <location>
        <begin position="305"/>
        <end position="346"/>
    </location>
</feature>
<evidence type="ECO:0000256" key="4">
    <source>
        <dbReference type="ARBA" id="ARBA00022737"/>
    </source>
</evidence>
<keyword evidence="4" id="KW-0677">Repeat</keyword>
<dbReference type="InterPro" id="IPR009056">
    <property type="entry name" value="Cyt_c-like_dom"/>
</dbReference>
<organism evidence="11 12">
    <name type="scientific">Aeoliella mucimassa</name>
    <dbReference type="NCBI Taxonomy" id="2527972"/>
    <lineage>
        <taxon>Bacteria</taxon>
        <taxon>Pseudomonadati</taxon>
        <taxon>Planctomycetota</taxon>
        <taxon>Planctomycetia</taxon>
        <taxon>Pirellulales</taxon>
        <taxon>Lacipirellulaceae</taxon>
        <taxon>Aeoliella</taxon>
    </lineage>
</organism>
<dbReference type="GO" id="GO:0009055">
    <property type="term" value="F:electron transfer activity"/>
    <property type="evidence" value="ECO:0007669"/>
    <property type="project" value="InterPro"/>
</dbReference>
<dbReference type="AlphaFoldDB" id="A0A518ATR2"/>
<dbReference type="PROSITE" id="PS50294">
    <property type="entry name" value="WD_REPEATS_REGION"/>
    <property type="match status" value="2"/>
</dbReference>
<keyword evidence="5 7" id="KW-0408">Iron</keyword>
<dbReference type="InterPro" id="IPR011047">
    <property type="entry name" value="Quinoprotein_ADH-like_sf"/>
</dbReference>
<dbReference type="InterPro" id="IPR036909">
    <property type="entry name" value="Cyt_c-like_dom_sf"/>
</dbReference>
<keyword evidence="12" id="KW-1185">Reference proteome</keyword>
<dbReference type="EMBL" id="CP036278">
    <property type="protein sequence ID" value="QDU58120.1"/>
    <property type="molecule type" value="Genomic_DNA"/>
</dbReference>
<dbReference type="GO" id="GO:0046872">
    <property type="term" value="F:metal ion binding"/>
    <property type="evidence" value="ECO:0007669"/>
    <property type="project" value="UniProtKB-KW"/>
</dbReference>